<dbReference type="EMBL" id="JAQNDM010000002">
    <property type="protein sequence ID" value="MDC0714170.1"/>
    <property type="molecule type" value="Genomic_DNA"/>
</dbReference>
<comment type="caution">
    <text evidence="1">The sequence shown here is derived from an EMBL/GenBank/DDBJ whole genome shotgun (WGS) entry which is preliminary data.</text>
</comment>
<keyword evidence="2" id="KW-1185">Reference proteome</keyword>
<organism evidence="1 2">
    <name type="scientific">Stigmatella ashevillensis</name>
    <dbReference type="NCBI Taxonomy" id="2995309"/>
    <lineage>
        <taxon>Bacteria</taxon>
        <taxon>Pseudomonadati</taxon>
        <taxon>Myxococcota</taxon>
        <taxon>Myxococcia</taxon>
        <taxon>Myxococcales</taxon>
        <taxon>Cystobacterineae</taxon>
        <taxon>Archangiaceae</taxon>
        <taxon>Stigmatella</taxon>
    </lineage>
</organism>
<protein>
    <submittedName>
        <fullName evidence="1">Uncharacterized protein</fullName>
    </submittedName>
</protein>
<dbReference type="RefSeq" id="WP_272144735.1">
    <property type="nucleotide sequence ID" value="NZ_JAQNDM010000002.1"/>
</dbReference>
<reference evidence="1 2" key="1">
    <citation type="submission" date="2022-11" db="EMBL/GenBank/DDBJ databases">
        <title>Minimal conservation of predation-associated metabolite biosynthetic gene clusters underscores biosynthetic potential of Myxococcota including descriptions for ten novel species: Archangium lansinium sp. nov., Myxococcus landrumus sp. nov., Nannocystis bai.</title>
        <authorList>
            <person name="Ahearne A."/>
            <person name="Stevens C."/>
            <person name="Dowd S."/>
        </authorList>
    </citation>
    <scope>NUCLEOTIDE SEQUENCE [LARGE SCALE GENOMIC DNA]</scope>
    <source>
        <strain evidence="1 2">NCWAL01</strain>
    </source>
</reference>
<evidence type="ECO:0000313" key="2">
    <source>
        <dbReference type="Proteomes" id="UP001221838"/>
    </source>
</evidence>
<sequence>MESLSPEDACLVVEGHYMKWATVLTAECRSVTLEATRPGVVKFRGLVVADAWDDALLGGLRPDAVSFEEPTGLGVAGFSHQLLDCQFDAPTGPEPAKEALAQVEQLRRAWMDDAFAAV</sequence>
<name>A0ABT5DM01_9BACT</name>
<evidence type="ECO:0000313" key="1">
    <source>
        <dbReference type="EMBL" id="MDC0714170.1"/>
    </source>
</evidence>
<accession>A0ABT5DM01</accession>
<gene>
    <name evidence="1" type="ORF">POL68_37235</name>
</gene>
<dbReference type="Proteomes" id="UP001221838">
    <property type="component" value="Unassembled WGS sequence"/>
</dbReference>
<proteinExistence type="predicted"/>